<keyword evidence="1" id="KW-1133">Transmembrane helix</keyword>
<dbReference type="Proteomes" id="UP001321760">
    <property type="component" value="Unassembled WGS sequence"/>
</dbReference>
<keyword evidence="3" id="KW-1185">Reference proteome</keyword>
<proteinExistence type="predicted"/>
<reference evidence="2" key="2">
    <citation type="submission" date="2023-05" db="EMBL/GenBank/DDBJ databases">
        <authorList>
            <consortium name="Lawrence Berkeley National Laboratory"/>
            <person name="Steindorff A."/>
            <person name="Hensen N."/>
            <person name="Bonometti L."/>
            <person name="Westerberg I."/>
            <person name="Brannstrom I.O."/>
            <person name="Guillou S."/>
            <person name="Cros-Aarteil S."/>
            <person name="Calhoun S."/>
            <person name="Haridas S."/>
            <person name="Kuo A."/>
            <person name="Mondo S."/>
            <person name="Pangilinan J."/>
            <person name="Riley R."/>
            <person name="Labutti K."/>
            <person name="Andreopoulos B."/>
            <person name="Lipzen A."/>
            <person name="Chen C."/>
            <person name="Yanf M."/>
            <person name="Daum C."/>
            <person name="Ng V."/>
            <person name="Clum A."/>
            <person name="Ohm R."/>
            <person name="Martin F."/>
            <person name="Silar P."/>
            <person name="Natvig D."/>
            <person name="Lalanne C."/>
            <person name="Gautier V."/>
            <person name="Ament-Velasquez S.L."/>
            <person name="Kruys A."/>
            <person name="Hutchinson M.I."/>
            <person name="Powell A.J."/>
            <person name="Barry K."/>
            <person name="Miller A.N."/>
            <person name="Grigoriev I.V."/>
            <person name="Debuchy R."/>
            <person name="Gladieux P."/>
            <person name="Thoren M.H."/>
            <person name="Johannesson H."/>
        </authorList>
    </citation>
    <scope>NUCLEOTIDE SEQUENCE</scope>
    <source>
        <strain evidence="2">PSN243</strain>
    </source>
</reference>
<organism evidence="2 3">
    <name type="scientific">Podospora aff. communis PSN243</name>
    <dbReference type="NCBI Taxonomy" id="3040156"/>
    <lineage>
        <taxon>Eukaryota</taxon>
        <taxon>Fungi</taxon>
        <taxon>Dikarya</taxon>
        <taxon>Ascomycota</taxon>
        <taxon>Pezizomycotina</taxon>
        <taxon>Sordariomycetes</taxon>
        <taxon>Sordariomycetidae</taxon>
        <taxon>Sordariales</taxon>
        <taxon>Podosporaceae</taxon>
        <taxon>Podospora</taxon>
    </lineage>
</organism>
<reference evidence="2" key="1">
    <citation type="journal article" date="2023" name="Mol. Phylogenet. Evol.">
        <title>Genome-scale phylogeny and comparative genomics of the fungal order Sordariales.</title>
        <authorList>
            <person name="Hensen N."/>
            <person name="Bonometti L."/>
            <person name="Westerberg I."/>
            <person name="Brannstrom I.O."/>
            <person name="Guillou S."/>
            <person name="Cros-Aarteil S."/>
            <person name="Calhoun S."/>
            <person name="Haridas S."/>
            <person name="Kuo A."/>
            <person name="Mondo S."/>
            <person name="Pangilinan J."/>
            <person name="Riley R."/>
            <person name="LaButti K."/>
            <person name="Andreopoulos B."/>
            <person name="Lipzen A."/>
            <person name="Chen C."/>
            <person name="Yan M."/>
            <person name="Daum C."/>
            <person name="Ng V."/>
            <person name="Clum A."/>
            <person name="Steindorff A."/>
            <person name="Ohm R.A."/>
            <person name="Martin F."/>
            <person name="Silar P."/>
            <person name="Natvig D.O."/>
            <person name="Lalanne C."/>
            <person name="Gautier V."/>
            <person name="Ament-Velasquez S.L."/>
            <person name="Kruys A."/>
            <person name="Hutchinson M.I."/>
            <person name="Powell A.J."/>
            <person name="Barry K."/>
            <person name="Miller A.N."/>
            <person name="Grigoriev I.V."/>
            <person name="Debuchy R."/>
            <person name="Gladieux P."/>
            <person name="Hiltunen Thoren M."/>
            <person name="Johannesson H."/>
        </authorList>
    </citation>
    <scope>NUCLEOTIDE SEQUENCE</scope>
    <source>
        <strain evidence="2">PSN243</strain>
    </source>
</reference>
<dbReference type="AlphaFoldDB" id="A0AAV9FUM5"/>
<name>A0AAV9FUM5_9PEZI</name>
<comment type="caution">
    <text evidence="2">The sequence shown here is derived from an EMBL/GenBank/DDBJ whole genome shotgun (WGS) entry which is preliminary data.</text>
</comment>
<keyword evidence="1" id="KW-0812">Transmembrane</keyword>
<keyword evidence="1" id="KW-0472">Membrane</keyword>
<evidence type="ECO:0000313" key="2">
    <source>
        <dbReference type="EMBL" id="KAK4441874.1"/>
    </source>
</evidence>
<feature type="transmembrane region" description="Helical" evidence="1">
    <location>
        <begin position="33"/>
        <end position="56"/>
    </location>
</feature>
<gene>
    <name evidence="2" type="ORF">QBC34DRAFT_387871</name>
</gene>
<protein>
    <submittedName>
        <fullName evidence="2">Uncharacterized protein</fullName>
    </submittedName>
</protein>
<feature type="non-terminal residue" evidence="2">
    <location>
        <position position="61"/>
    </location>
</feature>
<accession>A0AAV9FUM5</accession>
<dbReference type="EMBL" id="MU866065">
    <property type="protein sequence ID" value="KAK4441874.1"/>
    <property type="molecule type" value="Genomic_DNA"/>
</dbReference>
<sequence length="61" mass="6903">MPTLTLALTLTFTLHFFLRYATLSTIPLALAPAFALAFDFLIVLPILYYLNAVLFFPDDLH</sequence>
<evidence type="ECO:0000313" key="3">
    <source>
        <dbReference type="Proteomes" id="UP001321760"/>
    </source>
</evidence>
<evidence type="ECO:0000256" key="1">
    <source>
        <dbReference type="SAM" id="Phobius"/>
    </source>
</evidence>